<evidence type="ECO:0000256" key="8">
    <source>
        <dbReference type="ARBA" id="ARBA00022840"/>
    </source>
</evidence>
<keyword evidence="12" id="KW-0576">Peroxisome</keyword>
<reference evidence="19" key="1">
    <citation type="journal article" date="2020" name="Fungal Divers.">
        <title>Resolving the Mortierellaceae phylogeny through synthesis of multi-gene phylogenetics and phylogenomics.</title>
        <authorList>
            <person name="Vandepol N."/>
            <person name="Liber J."/>
            <person name="Desiro A."/>
            <person name="Na H."/>
            <person name="Kennedy M."/>
            <person name="Barry K."/>
            <person name="Grigoriev I.V."/>
            <person name="Miller A.N."/>
            <person name="O'Donnell K."/>
            <person name="Stajich J.E."/>
            <person name="Bonito G."/>
        </authorList>
    </citation>
    <scope>NUCLEOTIDE SEQUENCE</scope>
    <source>
        <strain evidence="19">NVP1</strain>
    </source>
</reference>
<organism evidence="19 20">
    <name type="scientific">Podila minutissima</name>
    <dbReference type="NCBI Taxonomy" id="64525"/>
    <lineage>
        <taxon>Eukaryota</taxon>
        <taxon>Fungi</taxon>
        <taxon>Fungi incertae sedis</taxon>
        <taxon>Mucoromycota</taxon>
        <taxon>Mortierellomycotina</taxon>
        <taxon>Mortierellomycetes</taxon>
        <taxon>Mortierellales</taxon>
        <taxon>Mortierellaceae</taxon>
        <taxon>Podila</taxon>
    </lineage>
</organism>
<dbReference type="SUPFAM" id="SSF56801">
    <property type="entry name" value="Acetyl-CoA synthetase-like"/>
    <property type="match status" value="1"/>
</dbReference>
<keyword evidence="4" id="KW-1003">Cell membrane</keyword>
<dbReference type="GO" id="GO:0004467">
    <property type="term" value="F:long-chain fatty acid-CoA ligase activity"/>
    <property type="evidence" value="ECO:0007669"/>
    <property type="project" value="TreeGrafter"/>
</dbReference>
<dbReference type="EMBL" id="JAAAUY010000214">
    <property type="protein sequence ID" value="KAF9333234.1"/>
    <property type="molecule type" value="Genomic_DNA"/>
</dbReference>
<comment type="catalytic activity">
    <reaction evidence="14">
        <text>a very long-chain fatty acid + ATP + CoA = a very long-chain fatty acyl-CoA + AMP + diphosphate</text>
        <dbReference type="Rhea" id="RHEA:54536"/>
        <dbReference type="ChEBI" id="CHEBI:30616"/>
        <dbReference type="ChEBI" id="CHEBI:33019"/>
        <dbReference type="ChEBI" id="CHEBI:57287"/>
        <dbReference type="ChEBI" id="CHEBI:58950"/>
        <dbReference type="ChEBI" id="CHEBI:138261"/>
        <dbReference type="ChEBI" id="CHEBI:456215"/>
    </reaction>
</comment>
<dbReference type="GO" id="GO:0005778">
    <property type="term" value="C:peroxisomal membrane"/>
    <property type="evidence" value="ECO:0007669"/>
    <property type="project" value="UniProtKB-SubCell"/>
</dbReference>
<evidence type="ECO:0000256" key="12">
    <source>
        <dbReference type="ARBA" id="ARBA00023140"/>
    </source>
</evidence>
<evidence type="ECO:0000256" key="9">
    <source>
        <dbReference type="ARBA" id="ARBA00022989"/>
    </source>
</evidence>
<dbReference type="Pfam" id="PF00501">
    <property type="entry name" value="AMP-binding"/>
    <property type="match status" value="1"/>
</dbReference>
<evidence type="ECO:0000313" key="20">
    <source>
        <dbReference type="Proteomes" id="UP000696485"/>
    </source>
</evidence>
<dbReference type="PANTHER" id="PTHR43107">
    <property type="entry name" value="LONG-CHAIN FATTY ACID TRANSPORT PROTEIN"/>
    <property type="match status" value="1"/>
</dbReference>
<dbReference type="AlphaFoldDB" id="A0A9P5VN10"/>
<evidence type="ECO:0000313" key="19">
    <source>
        <dbReference type="EMBL" id="KAF9333234.1"/>
    </source>
</evidence>
<evidence type="ECO:0000256" key="6">
    <source>
        <dbReference type="ARBA" id="ARBA00022692"/>
    </source>
</evidence>
<dbReference type="GO" id="GO:0044539">
    <property type="term" value="P:long-chain fatty acid import into cell"/>
    <property type="evidence" value="ECO:0007669"/>
    <property type="project" value="TreeGrafter"/>
</dbReference>
<evidence type="ECO:0000256" key="5">
    <source>
        <dbReference type="ARBA" id="ARBA00022598"/>
    </source>
</evidence>
<comment type="function">
    <text evidence="15">Acyl-CoA synthetase required for both the import of long chain fatty acids (LCFAs) (C14-C18) and the activation very long chain fatty acids (VLCFAs) (C20-C26) by esterification of the fatty acids into metabolically active CoA-thioesters for subsequent degradation or incorporation into phospholipids. The transport and fatty acyl-CoA synthetase activities are genetically separable and are thus independent activities. Esterifies VLCFAs in the peroxisome matrix. The VLCFAs are actively transported into peroxisomes by a PXA1-PXA2 heterodimeric transporter in the peroxisomal membrane.</text>
</comment>
<evidence type="ECO:0000256" key="15">
    <source>
        <dbReference type="ARBA" id="ARBA00060276"/>
    </source>
</evidence>
<dbReference type="Gene3D" id="3.40.50.12780">
    <property type="entry name" value="N-terminal domain of ligase-like"/>
    <property type="match status" value="1"/>
</dbReference>
<evidence type="ECO:0000256" key="3">
    <source>
        <dbReference type="ARBA" id="ARBA00022448"/>
    </source>
</evidence>
<dbReference type="InterPro" id="IPR020845">
    <property type="entry name" value="AMP-binding_CS"/>
</dbReference>
<evidence type="ECO:0000256" key="16">
    <source>
        <dbReference type="ARBA" id="ARBA00068795"/>
    </source>
</evidence>
<proteinExistence type="inferred from homology"/>
<dbReference type="GO" id="GO:0005811">
    <property type="term" value="C:lipid droplet"/>
    <property type="evidence" value="ECO:0007669"/>
    <property type="project" value="TreeGrafter"/>
</dbReference>
<dbReference type="Proteomes" id="UP000696485">
    <property type="component" value="Unassembled WGS sequence"/>
</dbReference>
<gene>
    <name evidence="19" type="ORF">BG006_003871</name>
</gene>
<comment type="subcellular location">
    <subcellularLocation>
        <location evidence="1">Cell membrane</location>
        <topology evidence="1">Multi-pass membrane protein</topology>
    </subcellularLocation>
    <subcellularLocation>
        <location evidence="13">Peroxisome membrane</location>
    </subcellularLocation>
</comment>
<dbReference type="PROSITE" id="PS00455">
    <property type="entry name" value="AMP_BINDING"/>
    <property type="match status" value="1"/>
</dbReference>
<keyword evidence="7" id="KW-0547">Nucleotide-binding</keyword>
<keyword evidence="3" id="KW-0813">Transport</keyword>
<evidence type="ECO:0000256" key="4">
    <source>
        <dbReference type="ARBA" id="ARBA00022475"/>
    </source>
</evidence>
<dbReference type="FunFam" id="3.30.300.30:FF:000002">
    <property type="entry name" value="Long-chain fatty acid transport protein 1"/>
    <property type="match status" value="1"/>
</dbReference>
<evidence type="ECO:0000256" key="1">
    <source>
        <dbReference type="ARBA" id="ARBA00004651"/>
    </source>
</evidence>
<dbReference type="PANTHER" id="PTHR43107:SF15">
    <property type="entry name" value="FATTY ACID TRANSPORT PROTEIN 3, ISOFORM A"/>
    <property type="match status" value="1"/>
</dbReference>
<dbReference type="InterPro" id="IPR042099">
    <property type="entry name" value="ANL_N_sf"/>
</dbReference>
<dbReference type="FunFam" id="3.40.50.12780:FF:000019">
    <property type="entry name" value="Long-chain fatty acid transporter"/>
    <property type="match status" value="1"/>
</dbReference>
<dbReference type="InterPro" id="IPR045851">
    <property type="entry name" value="AMP-bd_C_sf"/>
</dbReference>
<keyword evidence="11" id="KW-0472">Membrane</keyword>
<evidence type="ECO:0000256" key="11">
    <source>
        <dbReference type="ARBA" id="ARBA00023136"/>
    </source>
</evidence>
<dbReference type="GO" id="GO:0005324">
    <property type="term" value="F:long-chain fatty acid transmembrane transporter activity"/>
    <property type="evidence" value="ECO:0007669"/>
    <property type="project" value="TreeGrafter"/>
</dbReference>
<dbReference type="Gene3D" id="3.30.300.30">
    <property type="match status" value="1"/>
</dbReference>
<keyword evidence="6" id="KW-0812">Transmembrane</keyword>
<dbReference type="GO" id="GO:0005524">
    <property type="term" value="F:ATP binding"/>
    <property type="evidence" value="ECO:0007669"/>
    <property type="project" value="UniProtKB-KW"/>
</dbReference>
<evidence type="ECO:0000256" key="17">
    <source>
        <dbReference type="ARBA" id="ARBA00078285"/>
    </source>
</evidence>
<evidence type="ECO:0000256" key="13">
    <source>
        <dbReference type="ARBA" id="ARBA00046271"/>
    </source>
</evidence>
<protein>
    <recommendedName>
        <fullName evidence="16">Very long-chain fatty acid transport protein</fullName>
    </recommendedName>
    <alternativeName>
        <fullName evidence="17">Very-long-chain acyl-CoA synthetase</fullName>
    </alternativeName>
</protein>
<evidence type="ECO:0000256" key="14">
    <source>
        <dbReference type="ARBA" id="ARBA00051585"/>
    </source>
</evidence>
<evidence type="ECO:0000256" key="10">
    <source>
        <dbReference type="ARBA" id="ARBA00023055"/>
    </source>
</evidence>
<evidence type="ECO:0000259" key="18">
    <source>
        <dbReference type="Pfam" id="PF00501"/>
    </source>
</evidence>
<keyword evidence="8" id="KW-0067">ATP-binding</keyword>
<feature type="domain" description="AMP-dependent synthetase/ligase" evidence="18">
    <location>
        <begin position="41"/>
        <end position="412"/>
    </location>
</feature>
<keyword evidence="5" id="KW-0436">Ligase</keyword>
<keyword evidence="9" id="KW-1133">Transmembrane helix</keyword>
<sequence>MYVGSKLAIPQDARLISSLIGAKRAYAAIEKRDTINASYRFEETYLKYPNREALVFEGRSYTFRDIHLASNKFANWFLAKGIKRGEIVSLFMPNKPEFIFCWLGLNKIGATAAFINTNLAGKPLTHSLNTATASILVMDTELAPQIANSLDEILGMGYTLYSYGSGNDSVDFATPIDLSHVPDTDAPAELRRGTTPNDIAMLIYTSGTTGLPKAGRFSHTRASTGPHFWARFYGFTEKDRVYVSLPLYHSAATALGVLVSWISGATLILARKFSASSFWDDCRRNNATVIQYIGEICRYLLNNPESPLDKMHSIRLAHGNGMRPDVWNRFRDRFGIPLIGEWYASTEGTGALMNYNTGPHGAGAVGFRGTIARMMDKGLRIVKMDVQTEELIRDKNGWCIECGPGEPGELLTSVDMTDPTKDFKGYHKNANATNKKLVSDVFIKGDMYFRTGDILRRDADGYFYFGDRVGDTFRWKSENVSTAEVSEVLSAYPDCIEVNVYGVQIPGHDGRAGMAAIVSKPSMNWDKFAEFALKSLPRYSVPLFIRQVPEMEITGTFKQRKVELVNEGMHPDKISDAMLWLDGHKYKSFKAPEYQRVVSGQAKL</sequence>
<evidence type="ECO:0000256" key="2">
    <source>
        <dbReference type="ARBA" id="ARBA00006432"/>
    </source>
</evidence>
<accession>A0A9P5VN10</accession>
<dbReference type="InterPro" id="IPR000873">
    <property type="entry name" value="AMP-dep_synth/lig_dom"/>
</dbReference>
<evidence type="ECO:0000256" key="7">
    <source>
        <dbReference type="ARBA" id="ARBA00022741"/>
    </source>
</evidence>
<dbReference type="GO" id="GO:0009898">
    <property type="term" value="C:cytoplasmic side of plasma membrane"/>
    <property type="evidence" value="ECO:0007669"/>
    <property type="project" value="TreeGrafter"/>
</dbReference>
<keyword evidence="20" id="KW-1185">Reference proteome</keyword>
<name>A0A9P5VN10_9FUNG</name>
<comment type="caution">
    <text evidence="19">The sequence shown here is derived from an EMBL/GenBank/DDBJ whole genome shotgun (WGS) entry which is preliminary data.</text>
</comment>
<keyword evidence="10" id="KW-0445">Lipid transport</keyword>
<comment type="similarity">
    <text evidence="2">Belongs to the ATP-dependent AMP-binding enzyme family.</text>
</comment>